<dbReference type="VEuPathDB" id="FungiDB:SCHCODRAFT_02673821"/>
<accession>D8QL87</accession>
<gene>
    <name evidence="1" type="ORF">SCHCODRAFT_114606</name>
</gene>
<reference evidence="1 2" key="1">
    <citation type="journal article" date="2010" name="Nat. Biotechnol.">
        <title>Genome sequence of the model mushroom Schizophyllum commune.</title>
        <authorList>
            <person name="Ohm R.A."/>
            <person name="de Jong J.F."/>
            <person name="Lugones L.G."/>
            <person name="Aerts A."/>
            <person name="Kothe E."/>
            <person name="Stajich J.E."/>
            <person name="de Vries R.P."/>
            <person name="Record E."/>
            <person name="Levasseur A."/>
            <person name="Baker S.E."/>
            <person name="Bartholomew K.A."/>
            <person name="Coutinho P.M."/>
            <person name="Erdmann S."/>
            <person name="Fowler T.J."/>
            <person name="Gathman A.C."/>
            <person name="Lombard V."/>
            <person name="Henrissat B."/>
            <person name="Knabe N."/>
            <person name="Kuees U."/>
            <person name="Lilly W.W."/>
            <person name="Lindquist E."/>
            <person name="Lucas S."/>
            <person name="Magnuson J.K."/>
            <person name="Piumi F."/>
            <person name="Raudaskoski M."/>
            <person name="Salamov A."/>
            <person name="Schmutz J."/>
            <person name="Schwarze F.W.M.R."/>
            <person name="vanKuyk P.A."/>
            <person name="Horton J.S."/>
            <person name="Grigoriev I.V."/>
            <person name="Woesten H.A.B."/>
        </authorList>
    </citation>
    <scope>NUCLEOTIDE SEQUENCE [LARGE SCALE GENOMIC DNA]</scope>
    <source>
        <strain evidence="2">H4-8 / FGSC 9210</strain>
    </source>
</reference>
<feature type="non-terminal residue" evidence="1">
    <location>
        <position position="171"/>
    </location>
</feature>
<name>D8QL87_SCHCM</name>
<organism evidence="2">
    <name type="scientific">Schizophyllum commune (strain H4-8 / FGSC 9210)</name>
    <name type="common">Split gill fungus</name>
    <dbReference type="NCBI Taxonomy" id="578458"/>
    <lineage>
        <taxon>Eukaryota</taxon>
        <taxon>Fungi</taxon>
        <taxon>Dikarya</taxon>
        <taxon>Basidiomycota</taxon>
        <taxon>Agaricomycotina</taxon>
        <taxon>Agaricomycetes</taxon>
        <taxon>Agaricomycetidae</taxon>
        <taxon>Agaricales</taxon>
        <taxon>Schizophyllaceae</taxon>
        <taxon>Schizophyllum</taxon>
    </lineage>
</organism>
<dbReference type="AlphaFoldDB" id="D8QL87"/>
<sequence length="171" mass="19334">MPLPVIEKIAAWARTRCGICIVLDLLTGMGDNPRPADHEPIRCPTLSDEGPRHYAAFRRAIQEDWRFGACNTCHVVGAVHPPPRALRDPYWHPFIHSGAAVPYAIYMSDSLRALARDFVQQSHGVTLPSWDTAELFARWLGSDPNVLTPTHRIAYSNSMILIYFIWWLSTV</sequence>
<dbReference type="KEGG" id="scm:SCHCO_02673821"/>
<proteinExistence type="predicted"/>
<dbReference type="HOGENOM" id="CLU_1563772_0_0_1"/>
<evidence type="ECO:0000313" key="2">
    <source>
        <dbReference type="Proteomes" id="UP000007431"/>
    </source>
</evidence>
<dbReference type="InParanoid" id="D8QL87"/>
<dbReference type="GeneID" id="9588901"/>
<dbReference type="Proteomes" id="UP000007431">
    <property type="component" value="Unassembled WGS sequence"/>
</dbReference>
<protein>
    <submittedName>
        <fullName evidence="1">Uncharacterized protein</fullName>
    </submittedName>
</protein>
<dbReference type="EMBL" id="GL377318">
    <property type="protein sequence ID" value="EFI91301.1"/>
    <property type="molecule type" value="Genomic_DNA"/>
</dbReference>
<evidence type="ECO:0000313" key="1">
    <source>
        <dbReference type="EMBL" id="EFI91301.1"/>
    </source>
</evidence>
<dbReference type="RefSeq" id="XP_003026204.1">
    <property type="nucleotide sequence ID" value="XM_003026158.1"/>
</dbReference>
<keyword evidence="2" id="KW-1185">Reference proteome</keyword>